<dbReference type="InterPro" id="IPR010087">
    <property type="entry name" value="Flav_short"/>
</dbReference>
<dbReference type="PANTHER" id="PTHR42809:SF1">
    <property type="entry name" value="FLAVODOXIN 1"/>
    <property type="match status" value="1"/>
</dbReference>
<evidence type="ECO:0000256" key="4">
    <source>
        <dbReference type="ARBA" id="ARBA00022448"/>
    </source>
</evidence>
<dbReference type="InterPro" id="IPR050619">
    <property type="entry name" value="Flavodoxin"/>
</dbReference>
<dbReference type="RefSeq" id="WP_044393145.1">
    <property type="nucleotide sequence ID" value="NZ_JXIQ01000074.1"/>
</dbReference>
<dbReference type="InterPro" id="IPR008254">
    <property type="entry name" value="Flavodoxin/NO_synth"/>
</dbReference>
<dbReference type="PROSITE" id="PS50902">
    <property type="entry name" value="FLAVODOXIN_LIKE"/>
    <property type="match status" value="1"/>
</dbReference>
<organism evidence="10 11">
    <name type="scientific">Mesobacillus subterraneus</name>
    <dbReference type="NCBI Taxonomy" id="285983"/>
    <lineage>
        <taxon>Bacteria</taxon>
        <taxon>Bacillati</taxon>
        <taxon>Bacillota</taxon>
        <taxon>Bacilli</taxon>
        <taxon>Bacillales</taxon>
        <taxon>Bacillaceae</taxon>
        <taxon>Mesobacillus</taxon>
    </lineage>
</organism>
<evidence type="ECO:0000313" key="10">
    <source>
        <dbReference type="EMBL" id="KIY22294.1"/>
    </source>
</evidence>
<evidence type="ECO:0000256" key="2">
    <source>
        <dbReference type="ARBA" id="ARBA00003297"/>
    </source>
</evidence>
<dbReference type="Gene3D" id="3.40.50.360">
    <property type="match status" value="1"/>
</dbReference>
<dbReference type="GO" id="GO:0010181">
    <property type="term" value="F:FMN binding"/>
    <property type="evidence" value="ECO:0007669"/>
    <property type="project" value="UniProtKB-UniRule"/>
</dbReference>
<evidence type="ECO:0000256" key="5">
    <source>
        <dbReference type="ARBA" id="ARBA00022630"/>
    </source>
</evidence>
<dbReference type="SUPFAM" id="SSF52218">
    <property type="entry name" value="Flavoproteins"/>
    <property type="match status" value="1"/>
</dbReference>
<evidence type="ECO:0000259" key="9">
    <source>
        <dbReference type="PROSITE" id="PS50902"/>
    </source>
</evidence>
<dbReference type="NCBIfam" id="NF005216">
    <property type="entry name" value="PRK06703.1"/>
    <property type="match status" value="1"/>
</dbReference>
<protein>
    <recommendedName>
        <fullName evidence="8">Flavodoxin</fullName>
    </recommendedName>
</protein>
<keyword evidence="11" id="KW-1185">Reference proteome</keyword>
<evidence type="ECO:0000256" key="6">
    <source>
        <dbReference type="ARBA" id="ARBA00022643"/>
    </source>
</evidence>
<reference evidence="10 11" key="1">
    <citation type="submission" date="2015-01" db="EMBL/GenBank/DDBJ databases">
        <title>Draft genome sequences of the supercritical CO2 tolerant bacteria Bacillus subterraneus MITOT1 and Bacillus cereus MIT0214.</title>
        <authorList>
            <person name="Peet K.C."/>
            <person name="Thompson J.R."/>
        </authorList>
    </citation>
    <scope>NUCLEOTIDE SEQUENCE [LARGE SCALE GENOMIC DNA]</scope>
    <source>
        <strain evidence="10 11">MITOT1</strain>
    </source>
</reference>
<dbReference type="PROSITE" id="PS00201">
    <property type="entry name" value="FLAVODOXIN"/>
    <property type="match status" value="1"/>
</dbReference>
<evidence type="ECO:0000313" key="11">
    <source>
        <dbReference type="Proteomes" id="UP000032512"/>
    </source>
</evidence>
<keyword evidence="6 8" id="KW-0288">FMN</keyword>
<dbReference type="GO" id="GO:0016651">
    <property type="term" value="F:oxidoreductase activity, acting on NAD(P)H"/>
    <property type="evidence" value="ECO:0007669"/>
    <property type="project" value="UniProtKB-ARBA"/>
</dbReference>
<dbReference type="Pfam" id="PF00258">
    <property type="entry name" value="Flavodoxin_1"/>
    <property type="match status" value="1"/>
</dbReference>
<dbReference type="InterPro" id="IPR029039">
    <property type="entry name" value="Flavoprotein-like_sf"/>
</dbReference>
<comment type="cofactor">
    <cofactor evidence="1 8">
        <name>FMN</name>
        <dbReference type="ChEBI" id="CHEBI:58210"/>
    </cofactor>
</comment>
<evidence type="ECO:0000256" key="7">
    <source>
        <dbReference type="ARBA" id="ARBA00022982"/>
    </source>
</evidence>
<dbReference type="PATRIC" id="fig|285983.3.peg.371"/>
<keyword evidence="4 8" id="KW-0813">Transport</keyword>
<gene>
    <name evidence="10" type="ORF">UB32_09235</name>
</gene>
<feature type="domain" description="Flavodoxin-like" evidence="9">
    <location>
        <begin position="3"/>
        <end position="142"/>
    </location>
</feature>
<dbReference type="InterPro" id="IPR001226">
    <property type="entry name" value="Flavodoxin_CS"/>
</dbReference>
<sequence length="146" mass="16256">MNTIIVYTSMTGNTELIARTLAKQLTNFGENVEIKDAIDTYADELSSFERILIGSYTWGDGDLPDELLDFYDELKTTDLSSNIGAVFGAGDSSYQHFARAVDLLEDTLTQQGCSILQKGLKIDQSKDLDLQEECLAFTLKLLKKEN</sequence>
<comment type="similarity">
    <text evidence="3 8">Belongs to the flavodoxin family.</text>
</comment>
<proteinExistence type="inferred from homology"/>
<evidence type="ECO:0000256" key="1">
    <source>
        <dbReference type="ARBA" id="ARBA00001917"/>
    </source>
</evidence>
<keyword evidence="5 8" id="KW-0285">Flavoprotein</keyword>
<evidence type="ECO:0000256" key="8">
    <source>
        <dbReference type="RuleBase" id="RU367037"/>
    </source>
</evidence>
<keyword evidence="7 8" id="KW-0249">Electron transport</keyword>
<accession>A0A0D6Z937</accession>
<evidence type="ECO:0000256" key="3">
    <source>
        <dbReference type="ARBA" id="ARBA00005267"/>
    </source>
</evidence>
<dbReference type="AlphaFoldDB" id="A0A0D6Z937"/>
<dbReference type="NCBIfam" id="TIGR01753">
    <property type="entry name" value="flav_short"/>
    <property type="match status" value="1"/>
</dbReference>
<dbReference type="Proteomes" id="UP000032512">
    <property type="component" value="Unassembled WGS sequence"/>
</dbReference>
<dbReference type="PANTHER" id="PTHR42809">
    <property type="entry name" value="FLAVODOXIN 2"/>
    <property type="match status" value="1"/>
</dbReference>
<dbReference type="GO" id="GO:0009055">
    <property type="term" value="F:electron transfer activity"/>
    <property type="evidence" value="ECO:0007669"/>
    <property type="project" value="UniProtKB-UniRule"/>
</dbReference>
<name>A0A0D6Z937_9BACI</name>
<dbReference type="OrthoDB" id="9790745at2"/>
<comment type="function">
    <text evidence="2 8">Low-potential electron donor to a number of redox enzymes.</text>
</comment>
<dbReference type="EMBL" id="JXIQ01000074">
    <property type="protein sequence ID" value="KIY22294.1"/>
    <property type="molecule type" value="Genomic_DNA"/>
</dbReference>
<comment type="caution">
    <text evidence="10">The sequence shown here is derived from an EMBL/GenBank/DDBJ whole genome shotgun (WGS) entry which is preliminary data.</text>
</comment>